<evidence type="ECO:0000256" key="1">
    <source>
        <dbReference type="SAM" id="MobiDB-lite"/>
    </source>
</evidence>
<evidence type="ECO:0000313" key="3">
    <source>
        <dbReference type="EMBL" id="KAJ7362444.1"/>
    </source>
</evidence>
<keyword evidence="2" id="KW-1133">Transmembrane helix</keyword>
<keyword evidence="2" id="KW-0812">Transmembrane</keyword>
<dbReference type="EMBL" id="JARIHO010000004">
    <property type="protein sequence ID" value="KAJ7362444.1"/>
    <property type="molecule type" value="Genomic_DNA"/>
</dbReference>
<keyword evidence="2" id="KW-0472">Membrane</keyword>
<keyword evidence="4" id="KW-1185">Reference proteome</keyword>
<comment type="caution">
    <text evidence="3">The sequence shown here is derived from an EMBL/GenBank/DDBJ whole genome shotgun (WGS) entry which is preliminary data.</text>
</comment>
<evidence type="ECO:0000313" key="4">
    <source>
        <dbReference type="Proteomes" id="UP001218218"/>
    </source>
</evidence>
<reference evidence="3" key="1">
    <citation type="submission" date="2023-03" db="EMBL/GenBank/DDBJ databases">
        <title>Massive genome expansion in bonnet fungi (Mycena s.s.) driven by repeated elements and novel gene families across ecological guilds.</title>
        <authorList>
            <consortium name="Lawrence Berkeley National Laboratory"/>
            <person name="Harder C.B."/>
            <person name="Miyauchi S."/>
            <person name="Viragh M."/>
            <person name="Kuo A."/>
            <person name="Thoen E."/>
            <person name="Andreopoulos B."/>
            <person name="Lu D."/>
            <person name="Skrede I."/>
            <person name="Drula E."/>
            <person name="Henrissat B."/>
            <person name="Morin E."/>
            <person name="Kohler A."/>
            <person name="Barry K."/>
            <person name="LaButti K."/>
            <person name="Morin E."/>
            <person name="Salamov A."/>
            <person name="Lipzen A."/>
            <person name="Mereny Z."/>
            <person name="Hegedus B."/>
            <person name="Baldrian P."/>
            <person name="Stursova M."/>
            <person name="Weitz H."/>
            <person name="Taylor A."/>
            <person name="Grigoriev I.V."/>
            <person name="Nagy L.G."/>
            <person name="Martin F."/>
            <person name="Kauserud H."/>
        </authorList>
    </citation>
    <scope>NUCLEOTIDE SEQUENCE</scope>
    <source>
        <strain evidence="3">CBHHK002</strain>
    </source>
</reference>
<feature type="transmembrane region" description="Helical" evidence="2">
    <location>
        <begin position="105"/>
        <end position="128"/>
    </location>
</feature>
<proteinExistence type="predicted"/>
<feature type="compositionally biased region" description="Low complexity" evidence="1">
    <location>
        <begin position="332"/>
        <end position="342"/>
    </location>
</feature>
<sequence length="373" mass="41200">MALFTGVGLARSLWNIITICSGIIIFVCGGIIIIFYVGIHYAPELEQRVPHADENPLNERVQHVEWYSRGSDLRRIVRRLPFPLGACNANRGLRIIHNFFHNKPVVIGVFAGGAVLLLLLASFITCLVRRSSRRRRRARQQQLDREMDASFRETVQRTRAAEEWRSTDPRGASSGSAPRKDSVSSEASGSHGMYYAQPLPLPPQQQPAFYAYDRDPAPTPAPAYRERERETPAVMGLAVRGVVAAPQIVQPARARVQGQQRYGNNNNLQSAAPSVAVGDIYPGLQPQPQPLPALYLPHYAVSPLSAQPTPANLASPTEMPITPTPFPNPFDQQQPQQQQQQQGHLLRTPSTMSTRTAVSPISPLPNPYGGMED</sequence>
<accession>A0AAD7F322</accession>
<protein>
    <submittedName>
        <fullName evidence="3">Uncharacterized protein</fullName>
    </submittedName>
</protein>
<gene>
    <name evidence="3" type="ORF">DFH08DRAFT_799476</name>
</gene>
<feature type="compositionally biased region" description="Polar residues" evidence="1">
    <location>
        <begin position="348"/>
        <end position="359"/>
    </location>
</feature>
<feature type="compositionally biased region" description="Basic and acidic residues" evidence="1">
    <location>
        <begin position="142"/>
        <end position="168"/>
    </location>
</feature>
<dbReference type="Proteomes" id="UP001218218">
    <property type="component" value="Unassembled WGS sequence"/>
</dbReference>
<organism evidence="3 4">
    <name type="scientific">Mycena albidolilacea</name>
    <dbReference type="NCBI Taxonomy" id="1033008"/>
    <lineage>
        <taxon>Eukaryota</taxon>
        <taxon>Fungi</taxon>
        <taxon>Dikarya</taxon>
        <taxon>Basidiomycota</taxon>
        <taxon>Agaricomycotina</taxon>
        <taxon>Agaricomycetes</taxon>
        <taxon>Agaricomycetidae</taxon>
        <taxon>Agaricales</taxon>
        <taxon>Marasmiineae</taxon>
        <taxon>Mycenaceae</taxon>
        <taxon>Mycena</taxon>
    </lineage>
</organism>
<evidence type="ECO:0000256" key="2">
    <source>
        <dbReference type="SAM" id="Phobius"/>
    </source>
</evidence>
<feature type="transmembrane region" description="Helical" evidence="2">
    <location>
        <begin position="12"/>
        <end position="39"/>
    </location>
</feature>
<feature type="region of interest" description="Disordered" evidence="1">
    <location>
        <begin position="307"/>
        <end position="373"/>
    </location>
</feature>
<dbReference type="AlphaFoldDB" id="A0AAD7F322"/>
<name>A0AAD7F322_9AGAR</name>
<feature type="region of interest" description="Disordered" evidence="1">
    <location>
        <begin position="135"/>
        <end position="198"/>
    </location>
</feature>